<organism evidence="1">
    <name type="scientific">uncultured Caudovirales phage</name>
    <dbReference type="NCBI Taxonomy" id="2100421"/>
    <lineage>
        <taxon>Viruses</taxon>
        <taxon>Duplodnaviria</taxon>
        <taxon>Heunggongvirae</taxon>
        <taxon>Uroviricota</taxon>
        <taxon>Caudoviricetes</taxon>
        <taxon>Peduoviridae</taxon>
        <taxon>Maltschvirus</taxon>
        <taxon>Maltschvirus maltsch</taxon>
    </lineage>
</organism>
<gene>
    <name evidence="1" type="ORF">UFOVP385_5</name>
</gene>
<proteinExistence type="predicted"/>
<reference evidence="1" key="1">
    <citation type="submission" date="2020-05" db="EMBL/GenBank/DDBJ databases">
        <authorList>
            <person name="Chiriac C."/>
            <person name="Salcher M."/>
            <person name="Ghai R."/>
            <person name="Kavagutti S V."/>
        </authorList>
    </citation>
    <scope>NUCLEOTIDE SEQUENCE</scope>
</reference>
<evidence type="ECO:0000313" key="1">
    <source>
        <dbReference type="EMBL" id="CAB5223181.1"/>
    </source>
</evidence>
<accession>A0A6J7WYU4</accession>
<sequence>MIKNTIDLLSMGEYYGETKRIDIAKGFYEIPTNWKSAKQLIKRILWQRKSK</sequence>
<dbReference type="EMBL" id="LR798316">
    <property type="protein sequence ID" value="CAB5223181.1"/>
    <property type="molecule type" value="Genomic_DNA"/>
</dbReference>
<protein>
    <submittedName>
        <fullName evidence="1">Uncharacterized protein</fullName>
    </submittedName>
</protein>
<name>A0A6J7WYU4_9CAUD</name>